<dbReference type="PANTHER" id="PTHR40278:SF1">
    <property type="entry name" value="DNA UTILIZATION PROTEIN HOFN"/>
    <property type="match status" value="1"/>
</dbReference>
<evidence type="ECO:0000256" key="1">
    <source>
        <dbReference type="SAM" id="Phobius"/>
    </source>
</evidence>
<sequence length="180" mass="21350">MLAVNLLPWRRQQWQRRRRQSVVLLGCSLTITGIALLAGWWRSSEALYQQQARLNEVSHLRDGLQQQLTLQYSLLQQRDALLRTRFVWQQQQAEHQRWQLFWQQLPALMPDTLWLNRVERRQGVLVLEGQAQSMLSVRDFRQQLMTQPLLAKVRPGHVQRLSGGDYRFTLQARVQEIANE</sequence>
<reference evidence="2 3" key="1">
    <citation type="submission" date="2014-11" db="EMBL/GenBank/DDBJ databases">
        <title>Genome sequencing of Pantoea rodasii ND03.</title>
        <authorList>
            <person name="Muhamad Yunos N.Y."/>
            <person name="Chan K.-G."/>
        </authorList>
    </citation>
    <scope>NUCLEOTIDE SEQUENCE [LARGE SCALE GENOMIC DNA]</scope>
    <source>
        <strain evidence="2 3">ND03</strain>
    </source>
</reference>
<protein>
    <submittedName>
        <fullName evidence="2">Fimbrial assembly protein</fullName>
    </submittedName>
</protein>
<keyword evidence="1" id="KW-0472">Membrane</keyword>
<evidence type="ECO:0000313" key="3">
    <source>
        <dbReference type="Proteomes" id="UP000030853"/>
    </source>
</evidence>
<dbReference type="InterPro" id="IPR052534">
    <property type="entry name" value="Extracell_DNA_Util/SecSys_Comp"/>
</dbReference>
<evidence type="ECO:0000313" key="2">
    <source>
        <dbReference type="EMBL" id="KHJ67180.1"/>
    </source>
</evidence>
<dbReference type="InterPro" id="IPR007813">
    <property type="entry name" value="PilN"/>
</dbReference>
<dbReference type="AlphaFoldDB" id="A0A0B1R7X5"/>
<organism evidence="2 3">
    <name type="scientific">Pantoea rodasii</name>
    <dbReference type="NCBI Taxonomy" id="1076549"/>
    <lineage>
        <taxon>Bacteria</taxon>
        <taxon>Pseudomonadati</taxon>
        <taxon>Pseudomonadota</taxon>
        <taxon>Gammaproteobacteria</taxon>
        <taxon>Enterobacterales</taxon>
        <taxon>Erwiniaceae</taxon>
        <taxon>Pantoea</taxon>
    </lineage>
</organism>
<keyword evidence="1" id="KW-1133">Transmembrane helix</keyword>
<feature type="transmembrane region" description="Helical" evidence="1">
    <location>
        <begin position="21"/>
        <end position="41"/>
    </location>
</feature>
<proteinExistence type="predicted"/>
<dbReference type="EMBL" id="JTJJ01000055">
    <property type="protein sequence ID" value="KHJ67180.1"/>
    <property type="molecule type" value="Genomic_DNA"/>
</dbReference>
<gene>
    <name evidence="2" type="ORF">QU24_15360</name>
</gene>
<dbReference type="Proteomes" id="UP000030853">
    <property type="component" value="Unassembled WGS sequence"/>
</dbReference>
<dbReference type="PANTHER" id="PTHR40278">
    <property type="entry name" value="DNA UTILIZATION PROTEIN HOFN"/>
    <property type="match status" value="1"/>
</dbReference>
<keyword evidence="1" id="KW-0812">Transmembrane</keyword>
<dbReference type="Pfam" id="PF05137">
    <property type="entry name" value="PilN"/>
    <property type="match status" value="1"/>
</dbReference>
<comment type="caution">
    <text evidence="2">The sequence shown here is derived from an EMBL/GenBank/DDBJ whole genome shotgun (WGS) entry which is preliminary data.</text>
</comment>
<name>A0A0B1R7X5_9GAMM</name>
<accession>A0A0B1R7X5</accession>